<evidence type="ECO:0000313" key="1">
    <source>
        <dbReference type="EMBL" id="KXY40975.1"/>
    </source>
</evidence>
<sequence>MKKKTHLEFLVEFEAILGPEYELLSEYAGSQKQVKVKHKVCDEIYEVTPDHILRKRKCPNCFGNKKKTTKQFIAELENNSPGQFEVIGEYVNSKTKLEIKHLKCGVTKLVWPNDILRNGGCRHCAGNEKKTTEQFKKEVFEQVGNEYTVRSKYLGSHKDITMYHLSCGKEYTVKPYNFINNRRRCPHCFRNIRKTTQQFKEKVYELVGYEYKVLGEYQGTDEKIEMLHTSCGNIYNATPYHFIHRHQRCPECFGNKKRTNEEFLEEIRNLTGNEYTFLEDYVNTNTPLSLIHNICEHVFKVRPADFIHKTSRCPKCKKNIKLTFEEFKNRVFDLVGDEYTPSGEYINCNTHLMMAHHVCNTTYPVTPAKFLSGRRCPTCFGKHQKSTEEFKEEVYDLVDDEYEVIGEYVNSQEKIMMRHNVCGCEYPVLPSMFLHRSRCPNCFGNEKKTTEQFKQEVYDLVGDEYSVIEEYSGASNYIRMKHNVCRYEYSIVAVSFLRGTRCAQCKESKGEKLINQILADKGIKFQRQYKFDKCRHINPLPFDFAIFKDEQVAALIEFQGRQHYQPIDYFGGEPAFAETQIRDKIKKDFCEKMDIPLFIIPHWEYESLEQLLQEKLTMLNFQIDSEFPPKFEVL</sequence>
<dbReference type="AlphaFoldDB" id="A0A9X0MGM7"/>
<comment type="caution">
    <text evidence="1">The sequence shown here is derived from an EMBL/GenBank/DDBJ whole genome shotgun (WGS) entry which is preliminary data.</text>
</comment>
<dbReference type="Gene3D" id="3.40.960.10">
    <property type="entry name" value="VSR Endonuclease"/>
    <property type="match status" value="1"/>
</dbReference>
<dbReference type="RefSeq" id="WP_061663265.1">
    <property type="nucleotide sequence ID" value="NZ_LOMO01000068.1"/>
</dbReference>
<accession>A0A9X0MGM7</accession>
<gene>
    <name evidence="1" type="ORF">AT268_13365</name>
</gene>
<proteinExistence type="predicted"/>
<dbReference type="EMBL" id="LOMO01000068">
    <property type="protein sequence ID" value="KXY40975.1"/>
    <property type="molecule type" value="Genomic_DNA"/>
</dbReference>
<organism evidence="1 2">
    <name type="scientific">Bacillus cereus</name>
    <dbReference type="NCBI Taxonomy" id="1396"/>
    <lineage>
        <taxon>Bacteria</taxon>
        <taxon>Bacillati</taxon>
        <taxon>Bacillota</taxon>
        <taxon>Bacilli</taxon>
        <taxon>Bacillales</taxon>
        <taxon>Bacillaceae</taxon>
        <taxon>Bacillus</taxon>
        <taxon>Bacillus cereus group</taxon>
    </lineage>
</organism>
<dbReference type="Proteomes" id="UP000075476">
    <property type="component" value="Unassembled WGS sequence"/>
</dbReference>
<evidence type="ECO:0000313" key="2">
    <source>
        <dbReference type="Proteomes" id="UP000075476"/>
    </source>
</evidence>
<protein>
    <recommendedName>
        <fullName evidence="3">DUF2726 domain-containing protein</fullName>
    </recommendedName>
</protein>
<reference evidence="1 2" key="1">
    <citation type="submission" date="2015-12" db="EMBL/GenBank/DDBJ databases">
        <title>Bacillus cereus Group isolate.</title>
        <authorList>
            <person name="Kovac J."/>
        </authorList>
    </citation>
    <scope>NUCLEOTIDE SEQUENCE [LARGE SCALE GENOMIC DNA]</scope>
    <source>
        <strain evidence="1 2">FSL K6-0073</strain>
    </source>
</reference>
<name>A0A9X0MGM7_BACCE</name>
<evidence type="ECO:0008006" key="3">
    <source>
        <dbReference type="Google" id="ProtNLM"/>
    </source>
</evidence>